<proteinExistence type="predicted"/>
<comment type="caution">
    <text evidence="1">The sequence shown here is derived from an EMBL/GenBank/DDBJ whole genome shotgun (WGS) entry which is preliminary data.</text>
</comment>
<keyword evidence="2" id="KW-1185">Reference proteome</keyword>
<dbReference type="RefSeq" id="WP_367917568.1">
    <property type="nucleotide sequence ID" value="NZ_BAABAC010000005.1"/>
</dbReference>
<protein>
    <submittedName>
        <fullName evidence="1">DUF6758 family protein</fullName>
    </submittedName>
</protein>
<gene>
    <name evidence="1" type="ORF">ACFQ3F_04085</name>
</gene>
<dbReference type="EMBL" id="JBHTLX010000005">
    <property type="protein sequence ID" value="MFD1246959.1"/>
    <property type="molecule type" value="Genomic_DNA"/>
</dbReference>
<dbReference type="InterPro" id="IPR046646">
    <property type="entry name" value="DUF6758"/>
</dbReference>
<accession>A0ABW3VXB0</accession>
<name>A0ABW3VXB0_9ACTN</name>
<organism evidence="1 2">
    <name type="scientific">Nocardioides ginsengisoli</name>
    <dbReference type="NCBI Taxonomy" id="363868"/>
    <lineage>
        <taxon>Bacteria</taxon>
        <taxon>Bacillati</taxon>
        <taxon>Actinomycetota</taxon>
        <taxon>Actinomycetes</taxon>
        <taxon>Propionibacteriales</taxon>
        <taxon>Nocardioidaceae</taxon>
        <taxon>Nocardioides</taxon>
    </lineage>
</organism>
<dbReference type="Proteomes" id="UP001597229">
    <property type="component" value="Unassembled WGS sequence"/>
</dbReference>
<dbReference type="Pfam" id="PF20544">
    <property type="entry name" value="DUF6758"/>
    <property type="match status" value="1"/>
</dbReference>
<sequence>MSTEQPVTPGEPEPPGFRVECPRCPTPVAEVGDGSWSCPDHGVVVPMWRPVASSYDGFAAHLLRVGRFPTFLPWPLGPGWTVSDFAAVVGTAGPAGAPPQATMTCVAGTSQLDGPVDVMVISEEPGTGFGARVAGLDADEVLDPGHEVGDGPPPVRVRVEQHPVGLWPVSVSSAPGDWDRSVLAGESGGRWLWLVLRPASAILLLRDDWILRDVSATGPQLVALPFGGPAPAW</sequence>
<evidence type="ECO:0000313" key="2">
    <source>
        <dbReference type="Proteomes" id="UP001597229"/>
    </source>
</evidence>
<reference evidence="2" key="1">
    <citation type="journal article" date="2019" name="Int. J. Syst. Evol. Microbiol.">
        <title>The Global Catalogue of Microorganisms (GCM) 10K type strain sequencing project: providing services to taxonomists for standard genome sequencing and annotation.</title>
        <authorList>
            <consortium name="The Broad Institute Genomics Platform"/>
            <consortium name="The Broad Institute Genome Sequencing Center for Infectious Disease"/>
            <person name="Wu L."/>
            <person name="Ma J."/>
        </authorList>
    </citation>
    <scope>NUCLEOTIDE SEQUENCE [LARGE SCALE GENOMIC DNA]</scope>
    <source>
        <strain evidence="2">CCUG 52478</strain>
    </source>
</reference>
<evidence type="ECO:0000313" key="1">
    <source>
        <dbReference type="EMBL" id="MFD1246959.1"/>
    </source>
</evidence>